<dbReference type="PROSITE" id="PS52015">
    <property type="entry name" value="TONB_CTD"/>
    <property type="match status" value="1"/>
</dbReference>
<feature type="transmembrane region" description="Helical" evidence="11">
    <location>
        <begin position="20"/>
        <end position="37"/>
    </location>
</feature>
<comment type="caution">
    <text evidence="13">The sequence shown here is derived from an EMBL/GenBank/DDBJ whole genome shotgun (WGS) entry which is preliminary data.</text>
</comment>
<evidence type="ECO:0000256" key="10">
    <source>
        <dbReference type="SAM" id="MobiDB-lite"/>
    </source>
</evidence>
<evidence type="ECO:0000313" key="14">
    <source>
        <dbReference type="Proteomes" id="UP000050580"/>
    </source>
</evidence>
<organism evidence="13 14">
    <name type="scientific">Lampropedia cohaerens</name>
    <dbReference type="NCBI Taxonomy" id="1610491"/>
    <lineage>
        <taxon>Bacteria</taxon>
        <taxon>Pseudomonadati</taxon>
        <taxon>Pseudomonadota</taxon>
        <taxon>Betaproteobacteria</taxon>
        <taxon>Burkholderiales</taxon>
        <taxon>Comamonadaceae</taxon>
        <taxon>Lampropedia</taxon>
    </lineage>
</organism>
<dbReference type="InterPro" id="IPR051045">
    <property type="entry name" value="TonB-dependent_transducer"/>
</dbReference>
<sequence>MTTPSAPELDLKAPPAGTHAFVVGGVLLLHVAALWGLQRMIDAEPEQVEIEPPVVMVQIVAPPAPEPVAPPVQAPAVPEPPPPAPPPPPEPPPPPPPPKPPAPKPKPTPQPVVKPKPPTERTPIVPPPPPPPPAPPPPVPAPLAPLPPPVQAPAPATPAAPSAAATRAPSGTPTAGPASDVVPTTSQQASLAMQQVRYPRISQQMREEGVVHVRVTIGTDGRPRQVALERSSGFRRLDDAALEGVRRARFRPSLRNGQPVEATVVLPLRFTLTRR</sequence>
<feature type="compositionally biased region" description="Pro residues" evidence="10">
    <location>
        <begin position="64"/>
        <end position="116"/>
    </location>
</feature>
<keyword evidence="14" id="KW-1185">Reference proteome</keyword>
<dbReference type="Proteomes" id="UP000050580">
    <property type="component" value="Unassembled WGS sequence"/>
</dbReference>
<evidence type="ECO:0000256" key="7">
    <source>
        <dbReference type="ARBA" id="ARBA00022927"/>
    </source>
</evidence>
<feature type="domain" description="TonB C-terminal" evidence="12">
    <location>
        <begin position="183"/>
        <end position="275"/>
    </location>
</feature>
<feature type="compositionally biased region" description="Polar residues" evidence="10">
    <location>
        <begin position="182"/>
        <end position="191"/>
    </location>
</feature>
<evidence type="ECO:0000256" key="8">
    <source>
        <dbReference type="ARBA" id="ARBA00022989"/>
    </source>
</evidence>
<feature type="compositionally biased region" description="Pro residues" evidence="10">
    <location>
        <begin position="124"/>
        <end position="158"/>
    </location>
</feature>
<reference evidence="13 14" key="1">
    <citation type="submission" date="2015-05" db="EMBL/GenBank/DDBJ databases">
        <title>Draft genome sequence of Lampropedia sp. CT6, isolated from the microbial mat of a hot water spring, located at Manikaran, India.</title>
        <authorList>
            <person name="Tripathi C."/>
            <person name="Rani P."/>
            <person name="Mahato N.K."/>
            <person name="Lal R."/>
        </authorList>
    </citation>
    <scope>NUCLEOTIDE SEQUENCE [LARGE SCALE GENOMIC DNA]</scope>
    <source>
        <strain evidence="13 14">CT6</strain>
    </source>
</reference>
<accession>A0A0U1PZ72</accession>
<keyword evidence="3" id="KW-0813">Transport</keyword>
<keyword evidence="8 11" id="KW-1133">Transmembrane helix</keyword>
<dbReference type="SUPFAM" id="SSF74653">
    <property type="entry name" value="TolA/TonB C-terminal domain"/>
    <property type="match status" value="1"/>
</dbReference>
<evidence type="ECO:0000256" key="4">
    <source>
        <dbReference type="ARBA" id="ARBA00022475"/>
    </source>
</evidence>
<keyword evidence="7" id="KW-0653">Protein transport</keyword>
<dbReference type="PANTHER" id="PTHR33446">
    <property type="entry name" value="PROTEIN TONB-RELATED"/>
    <property type="match status" value="1"/>
</dbReference>
<comment type="subcellular location">
    <subcellularLocation>
        <location evidence="1">Cell inner membrane</location>
        <topology evidence="1">Single-pass membrane protein</topology>
        <orientation evidence="1">Periplasmic side</orientation>
    </subcellularLocation>
</comment>
<dbReference type="PRINTS" id="PR01217">
    <property type="entry name" value="PRICHEXTENSN"/>
</dbReference>
<evidence type="ECO:0000256" key="2">
    <source>
        <dbReference type="ARBA" id="ARBA00006555"/>
    </source>
</evidence>
<dbReference type="InterPro" id="IPR006260">
    <property type="entry name" value="TonB/TolA_C"/>
</dbReference>
<evidence type="ECO:0000256" key="5">
    <source>
        <dbReference type="ARBA" id="ARBA00022519"/>
    </source>
</evidence>
<keyword evidence="6 11" id="KW-0812">Transmembrane</keyword>
<evidence type="ECO:0000256" key="3">
    <source>
        <dbReference type="ARBA" id="ARBA00022448"/>
    </source>
</evidence>
<comment type="similarity">
    <text evidence="2">Belongs to the TonB family.</text>
</comment>
<evidence type="ECO:0000256" key="6">
    <source>
        <dbReference type="ARBA" id="ARBA00022692"/>
    </source>
</evidence>
<feature type="compositionally biased region" description="Low complexity" evidence="10">
    <location>
        <begin position="159"/>
        <end position="178"/>
    </location>
</feature>
<dbReference type="GO" id="GO:0098797">
    <property type="term" value="C:plasma membrane protein complex"/>
    <property type="evidence" value="ECO:0007669"/>
    <property type="project" value="TreeGrafter"/>
</dbReference>
<dbReference type="AlphaFoldDB" id="A0A0U1PZ72"/>
<feature type="region of interest" description="Disordered" evidence="10">
    <location>
        <begin position="64"/>
        <end position="191"/>
    </location>
</feature>
<dbReference type="EMBL" id="LBNQ01000025">
    <property type="protein sequence ID" value="KKW67776.1"/>
    <property type="molecule type" value="Genomic_DNA"/>
</dbReference>
<protein>
    <recommendedName>
        <fullName evidence="12">TonB C-terminal domain-containing protein</fullName>
    </recommendedName>
</protein>
<evidence type="ECO:0000256" key="9">
    <source>
        <dbReference type="ARBA" id="ARBA00023136"/>
    </source>
</evidence>
<dbReference type="RefSeq" id="WP_046741998.1">
    <property type="nucleotide sequence ID" value="NZ_LBNQ01000025.1"/>
</dbReference>
<keyword evidence="5" id="KW-0997">Cell inner membrane</keyword>
<dbReference type="GO" id="GO:0015031">
    <property type="term" value="P:protein transport"/>
    <property type="evidence" value="ECO:0007669"/>
    <property type="project" value="UniProtKB-KW"/>
</dbReference>
<dbReference type="STRING" id="1610491.AAV94_09125"/>
<dbReference type="PANTHER" id="PTHR33446:SF2">
    <property type="entry name" value="PROTEIN TONB"/>
    <property type="match status" value="1"/>
</dbReference>
<keyword evidence="9 11" id="KW-0472">Membrane</keyword>
<dbReference type="Pfam" id="PF03544">
    <property type="entry name" value="TonB_C"/>
    <property type="match status" value="1"/>
</dbReference>
<evidence type="ECO:0000256" key="11">
    <source>
        <dbReference type="SAM" id="Phobius"/>
    </source>
</evidence>
<gene>
    <name evidence="13" type="ORF">AAV94_09125</name>
</gene>
<proteinExistence type="inferred from homology"/>
<dbReference type="NCBIfam" id="TIGR01352">
    <property type="entry name" value="tonB_Cterm"/>
    <property type="match status" value="1"/>
</dbReference>
<keyword evidence="4" id="KW-1003">Cell membrane</keyword>
<evidence type="ECO:0000256" key="1">
    <source>
        <dbReference type="ARBA" id="ARBA00004383"/>
    </source>
</evidence>
<dbReference type="Gene3D" id="3.30.1150.10">
    <property type="match status" value="1"/>
</dbReference>
<dbReference type="OrthoDB" id="9792439at2"/>
<dbReference type="GO" id="GO:0055085">
    <property type="term" value="P:transmembrane transport"/>
    <property type="evidence" value="ECO:0007669"/>
    <property type="project" value="InterPro"/>
</dbReference>
<dbReference type="GO" id="GO:0031992">
    <property type="term" value="F:energy transducer activity"/>
    <property type="evidence" value="ECO:0007669"/>
    <property type="project" value="TreeGrafter"/>
</dbReference>
<evidence type="ECO:0000313" key="13">
    <source>
        <dbReference type="EMBL" id="KKW67776.1"/>
    </source>
</evidence>
<evidence type="ECO:0000259" key="12">
    <source>
        <dbReference type="PROSITE" id="PS52015"/>
    </source>
</evidence>
<dbReference type="InterPro" id="IPR037682">
    <property type="entry name" value="TonB_C"/>
</dbReference>
<name>A0A0U1PZ72_9BURK</name>